<name>A0ABN9QL52_9DINO</name>
<accession>A0ABN9QL52</accession>
<evidence type="ECO:0000313" key="3">
    <source>
        <dbReference type="Proteomes" id="UP001189429"/>
    </source>
</evidence>
<sequence length="175" mass="18810">MTRACSLACPVLSEMYECSSNASKGTSCSGASRRVCFSSEVHLYRYEQVSGEQATAEPQAAAEDAGPADAVRVRLASERQSCRGSRRASPWGEGWPGLPSVHALAPQDPDQDGDGSTFKNAFQESAERRRIRRSATPNVGSGSCQVPSMVNSMIWRRRNSTSPPLPPHRVAANAV</sequence>
<organism evidence="2 3">
    <name type="scientific">Prorocentrum cordatum</name>
    <dbReference type="NCBI Taxonomy" id="2364126"/>
    <lineage>
        <taxon>Eukaryota</taxon>
        <taxon>Sar</taxon>
        <taxon>Alveolata</taxon>
        <taxon>Dinophyceae</taxon>
        <taxon>Prorocentrales</taxon>
        <taxon>Prorocentraceae</taxon>
        <taxon>Prorocentrum</taxon>
    </lineage>
</organism>
<evidence type="ECO:0000313" key="2">
    <source>
        <dbReference type="EMBL" id="CAK0804174.1"/>
    </source>
</evidence>
<reference evidence="2" key="1">
    <citation type="submission" date="2023-10" db="EMBL/GenBank/DDBJ databases">
        <authorList>
            <person name="Chen Y."/>
            <person name="Shah S."/>
            <person name="Dougan E. K."/>
            <person name="Thang M."/>
            <person name="Chan C."/>
        </authorList>
    </citation>
    <scope>NUCLEOTIDE SEQUENCE [LARGE SCALE GENOMIC DNA]</scope>
</reference>
<dbReference type="EMBL" id="CAUYUJ010003179">
    <property type="protein sequence ID" value="CAK0804174.1"/>
    <property type="molecule type" value="Genomic_DNA"/>
</dbReference>
<dbReference type="Proteomes" id="UP001189429">
    <property type="component" value="Unassembled WGS sequence"/>
</dbReference>
<evidence type="ECO:0000256" key="1">
    <source>
        <dbReference type="SAM" id="MobiDB-lite"/>
    </source>
</evidence>
<comment type="caution">
    <text evidence="2">The sequence shown here is derived from an EMBL/GenBank/DDBJ whole genome shotgun (WGS) entry which is preliminary data.</text>
</comment>
<keyword evidence="3" id="KW-1185">Reference proteome</keyword>
<gene>
    <name evidence="2" type="ORF">PCOR1329_LOCUS11072</name>
</gene>
<proteinExistence type="predicted"/>
<protein>
    <submittedName>
        <fullName evidence="2">Uncharacterized protein</fullName>
    </submittedName>
</protein>
<feature type="region of interest" description="Disordered" evidence="1">
    <location>
        <begin position="75"/>
        <end position="145"/>
    </location>
</feature>
<feature type="compositionally biased region" description="Polar residues" evidence="1">
    <location>
        <begin position="135"/>
        <end position="145"/>
    </location>
</feature>